<name>A0A1G9IZ07_9SPHI</name>
<feature type="repeat" description="TPR" evidence="1">
    <location>
        <begin position="109"/>
        <end position="142"/>
    </location>
</feature>
<dbReference type="SMART" id="SM00028">
    <property type="entry name" value="TPR"/>
    <property type="match status" value="3"/>
</dbReference>
<evidence type="ECO:0000313" key="3">
    <source>
        <dbReference type="Proteomes" id="UP000183200"/>
    </source>
</evidence>
<accession>A0A1G9IZ07</accession>
<protein>
    <submittedName>
        <fullName evidence="2">Tetratricopeptide repeat-containing protein</fullName>
    </submittedName>
</protein>
<gene>
    <name evidence="2" type="ORF">SAMN05421820_10197</name>
</gene>
<dbReference type="InterPro" id="IPR011990">
    <property type="entry name" value="TPR-like_helical_dom_sf"/>
</dbReference>
<keyword evidence="1" id="KW-0802">TPR repeat</keyword>
<dbReference type="SUPFAM" id="SSF48452">
    <property type="entry name" value="TPR-like"/>
    <property type="match status" value="1"/>
</dbReference>
<dbReference type="Proteomes" id="UP000183200">
    <property type="component" value="Unassembled WGS sequence"/>
</dbReference>
<dbReference type="InterPro" id="IPR019734">
    <property type="entry name" value="TPR_rpt"/>
</dbReference>
<evidence type="ECO:0000256" key="1">
    <source>
        <dbReference type="PROSITE-ProRule" id="PRU00339"/>
    </source>
</evidence>
<dbReference type="Pfam" id="PF13181">
    <property type="entry name" value="TPR_8"/>
    <property type="match status" value="1"/>
</dbReference>
<proteinExistence type="predicted"/>
<organism evidence="2 3">
    <name type="scientific">Pedobacter steynii</name>
    <dbReference type="NCBI Taxonomy" id="430522"/>
    <lineage>
        <taxon>Bacteria</taxon>
        <taxon>Pseudomonadati</taxon>
        <taxon>Bacteroidota</taxon>
        <taxon>Sphingobacteriia</taxon>
        <taxon>Sphingobacteriales</taxon>
        <taxon>Sphingobacteriaceae</taxon>
        <taxon>Pedobacter</taxon>
    </lineage>
</organism>
<dbReference type="RefSeq" id="WP_083361625.1">
    <property type="nucleotide sequence ID" value="NZ_FNGY01000001.1"/>
</dbReference>
<dbReference type="PROSITE" id="PS50005">
    <property type="entry name" value="TPR"/>
    <property type="match status" value="1"/>
</dbReference>
<keyword evidence="3" id="KW-1185">Reference proteome</keyword>
<sequence>MLRELKDQIMNEDEINGAFPELSNEVLEKIDALSESGNDCMDEEDFDGAVASWEEALVMIPEPQNHYIQSVWLNASIGDAYFLQDDFETALTYFLTAKSNVEENVYSNPFIMLRLGECFLEQADEERAKEFLLRAYLLDPDEIFEGEDEKYLGFLSSNVNLKEQP</sequence>
<dbReference type="STRING" id="430522.BFS30_00050"/>
<dbReference type="AlphaFoldDB" id="A0A1G9IZ07"/>
<dbReference type="Gene3D" id="1.25.40.10">
    <property type="entry name" value="Tetratricopeptide repeat domain"/>
    <property type="match status" value="1"/>
</dbReference>
<evidence type="ECO:0000313" key="2">
    <source>
        <dbReference type="EMBL" id="SDL30331.1"/>
    </source>
</evidence>
<dbReference type="OrthoDB" id="1551390at2"/>
<dbReference type="EMBL" id="FNGY01000001">
    <property type="protein sequence ID" value="SDL30331.1"/>
    <property type="molecule type" value="Genomic_DNA"/>
</dbReference>
<reference evidence="3" key="1">
    <citation type="submission" date="2016-10" db="EMBL/GenBank/DDBJ databases">
        <authorList>
            <person name="Varghese N."/>
            <person name="Submissions S."/>
        </authorList>
    </citation>
    <scope>NUCLEOTIDE SEQUENCE [LARGE SCALE GENOMIC DNA]</scope>
    <source>
        <strain evidence="3">DSM 19110</strain>
    </source>
</reference>